<keyword evidence="6" id="KW-0597">Phosphoprotein</keyword>
<name>A0A087T445_STEMI</name>
<evidence type="ECO:0000259" key="25">
    <source>
        <dbReference type="PROSITE" id="PS51352"/>
    </source>
</evidence>
<proteinExistence type="predicted"/>
<dbReference type="AlphaFoldDB" id="A0A087T445"/>
<feature type="transmembrane region" description="Helical" evidence="24">
    <location>
        <begin position="6"/>
        <end position="23"/>
    </location>
</feature>
<accession>A0A087T445</accession>
<feature type="compositionally biased region" description="Basic and acidic residues" evidence="23">
    <location>
        <begin position="218"/>
        <end position="228"/>
    </location>
</feature>
<dbReference type="OMA" id="FRQYKGS"/>
<evidence type="ECO:0000256" key="9">
    <source>
        <dbReference type="ARBA" id="ARBA00022824"/>
    </source>
</evidence>
<keyword evidence="15" id="KW-1015">Disulfide bond</keyword>
<dbReference type="GO" id="GO:0015036">
    <property type="term" value="F:disulfide oxidoreductase activity"/>
    <property type="evidence" value="ECO:0007669"/>
    <property type="project" value="TreeGrafter"/>
</dbReference>
<reference evidence="26 27" key="1">
    <citation type="submission" date="2013-11" db="EMBL/GenBank/DDBJ databases">
        <title>Genome sequencing of Stegodyphus mimosarum.</title>
        <authorList>
            <person name="Bechsgaard J."/>
        </authorList>
    </citation>
    <scope>NUCLEOTIDE SEQUENCE [LARGE SCALE GENOMIC DNA]</scope>
</reference>
<dbReference type="InterPro" id="IPR017937">
    <property type="entry name" value="Thioredoxin_CS"/>
</dbReference>
<evidence type="ECO:0000313" key="27">
    <source>
        <dbReference type="Proteomes" id="UP000054359"/>
    </source>
</evidence>
<dbReference type="PANTHER" id="PTHR46107:SF3">
    <property type="entry name" value="THIOREDOXIN DOMAIN-CONTAINING PROTEIN"/>
    <property type="match status" value="1"/>
</dbReference>
<evidence type="ECO:0000256" key="21">
    <source>
        <dbReference type="ARBA" id="ARBA00075863"/>
    </source>
</evidence>
<dbReference type="PROSITE" id="PS51352">
    <property type="entry name" value="THIOREDOXIN_2"/>
    <property type="match status" value="1"/>
</dbReference>
<dbReference type="GO" id="GO:0005576">
    <property type="term" value="C:extracellular region"/>
    <property type="evidence" value="ECO:0007669"/>
    <property type="project" value="UniProtKB-SubCell"/>
</dbReference>
<comment type="subunit">
    <text evidence="19">Interacts with ATP2A2.</text>
</comment>
<evidence type="ECO:0000256" key="24">
    <source>
        <dbReference type="SAM" id="Phobius"/>
    </source>
</evidence>
<dbReference type="PANTHER" id="PTHR46107">
    <property type="entry name" value="DUMPY: SHORTER THAN WILD-TYPE"/>
    <property type="match status" value="1"/>
</dbReference>
<dbReference type="EMBL" id="KK113329">
    <property type="protein sequence ID" value="KFM59884.1"/>
    <property type="molecule type" value="Genomic_DNA"/>
</dbReference>
<keyword evidence="11 24" id="KW-1133">Transmembrane helix</keyword>
<dbReference type="Pfam" id="PF00085">
    <property type="entry name" value="Thioredoxin"/>
    <property type="match status" value="1"/>
</dbReference>
<evidence type="ECO:0000313" key="26">
    <source>
        <dbReference type="EMBL" id="KFM59884.1"/>
    </source>
</evidence>
<feature type="non-terminal residue" evidence="26">
    <location>
        <position position="262"/>
    </location>
</feature>
<feature type="region of interest" description="Disordered" evidence="23">
    <location>
        <begin position="212"/>
        <end position="262"/>
    </location>
</feature>
<evidence type="ECO:0000256" key="3">
    <source>
        <dbReference type="ARBA" id="ARBA00004613"/>
    </source>
</evidence>
<dbReference type="CDD" id="cd02994">
    <property type="entry name" value="PDI_a_TMX"/>
    <property type="match status" value="1"/>
</dbReference>
<keyword evidence="14" id="KW-0564">Palmitate</keyword>
<dbReference type="InterPro" id="IPR052454">
    <property type="entry name" value="TMX_domain-containing"/>
</dbReference>
<organism evidence="26 27">
    <name type="scientific">Stegodyphus mimosarum</name>
    <name type="common">African social velvet spider</name>
    <dbReference type="NCBI Taxonomy" id="407821"/>
    <lineage>
        <taxon>Eukaryota</taxon>
        <taxon>Metazoa</taxon>
        <taxon>Ecdysozoa</taxon>
        <taxon>Arthropoda</taxon>
        <taxon>Chelicerata</taxon>
        <taxon>Arachnida</taxon>
        <taxon>Araneae</taxon>
        <taxon>Araneomorphae</taxon>
        <taxon>Entelegynae</taxon>
        <taxon>Eresoidea</taxon>
        <taxon>Eresidae</taxon>
        <taxon>Stegodyphus</taxon>
    </lineage>
</organism>
<keyword evidence="18" id="KW-0449">Lipoprotein</keyword>
<evidence type="ECO:0000256" key="10">
    <source>
        <dbReference type="ARBA" id="ARBA00022982"/>
    </source>
</evidence>
<evidence type="ECO:0000256" key="1">
    <source>
        <dbReference type="ARBA" id="ARBA00004115"/>
    </source>
</evidence>
<dbReference type="SUPFAM" id="SSF52833">
    <property type="entry name" value="Thioredoxin-like"/>
    <property type="match status" value="1"/>
</dbReference>
<evidence type="ECO:0000256" key="19">
    <source>
        <dbReference type="ARBA" id="ARBA00062962"/>
    </source>
</evidence>
<dbReference type="GO" id="GO:0005789">
    <property type="term" value="C:endoplasmic reticulum membrane"/>
    <property type="evidence" value="ECO:0007669"/>
    <property type="project" value="UniProtKB-SubCell"/>
</dbReference>
<feature type="compositionally biased region" description="Basic and acidic residues" evidence="23">
    <location>
        <begin position="237"/>
        <end position="256"/>
    </location>
</feature>
<keyword evidence="16" id="KW-0413">Isomerase</keyword>
<evidence type="ECO:0000256" key="13">
    <source>
        <dbReference type="ARBA" id="ARBA00023136"/>
    </source>
</evidence>
<keyword evidence="8" id="KW-0732">Signal</keyword>
<comment type="subcellular location">
    <subcellularLocation>
        <location evidence="1">Endoplasmic reticulum membrane</location>
        <topology evidence="1">Single-pass type I membrane protein</topology>
    </subcellularLocation>
    <subcellularLocation>
        <location evidence="2">Mitochondrion membrane</location>
        <topology evidence="2">Single-pass type I membrane protein</topology>
    </subcellularLocation>
    <subcellularLocation>
        <location evidence="3">Secreted</location>
    </subcellularLocation>
</comment>
<evidence type="ECO:0000256" key="20">
    <source>
        <dbReference type="ARBA" id="ARBA00072260"/>
    </source>
</evidence>
<dbReference type="InterPro" id="IPR036249">
    <property type="entry name" value="Thioredoxin-like_sf"/>
</dbReference>
<sequence>MMLSKSYFIVFFFSIVVIPNVVLSKGQVRTLGEETWHEMLSGEWMVEFFAPWCPACQQLQPIWEEFGQWSDDLSIKVANVDVTQNPGLSGRFMITALPTIFHVKDGVFRQYRGSRDRDSFISFIEDKKWTKIEPVSSWKSPQSFQMSTVAYFFKLSMLLRSIHNTIVEDYGIPYWGSYIIFGLVTILVGALLGLIVVCVIDFFCPTKAAGYEPLPRNSSRDSKPKEKESDEEYEGEDIIKDDTSEDAELRRREVGHPESAQD</sequence>
<dbReference type="STRING" id="407821.A0A087T445"/>
<keyword evidence="9" id="KW-0256">Endoplasmic reticulum</keyword>
<evidence type="ECO:0000256" key="11">
    <source>
        <dbReference type="ARBA" id="ARBA00022989"/>
    </source>
</evidence>
<keyword evidence="17" id="KW-0676">Redox-active center</keyword>
<evidence type="ECO:0000256" key="16">
    <source>
        <dbReference type="ARBA" id="ARBA00023235"/>
    </source>
</evidence>
<dbReference type="OrthoDB" id="7869097at2759"/>
<protein>
    <recommendedName>
        <fullName evidence="20">Thioredoxin-related transmembrane protein 1</fullName>
    </recommendedName>
    <alternativeName>
        <fullName evidence="22">Protein disulfide-isomerase TMX1</fullName>
    </alternativeName>
    <alternativeName>
        <fullName evidence="21">Thioredoxin domain-containing protein 1</fullName>
    </alternativeName>
</protein>
<keyword evidence="10" id="KW-0249">Electron transport</keyword>
<evidence type="ECO:0000256" key="15">
    <source>
        <dbReference type="ARBA" id="ARBA00023157"/>
    </source>
</evidence>
<keyword evidence="12" id="KW-0496">Mitochondrion</keyword>
<evidence type="ECO:0000256" key="23">
    <source>
        <dbReference type="SAM" id="MobiDB-lite"/>
    </source>
</evidence>
<keyword evidence="4" id="KW-0813">Transport</keyword>
<dbReference type="Gene3D" id="3.40.30.10">
    <property type="entry name" value="Glutaredoxin"/>
    <property type="match status" value="1"/>
</dbReference>
<evidence type="ECO:0000256" key="6">
    <source>
        <dbReference type="ARBA" id="ARBA00022553"/>
    </source>
</evidence>
<evidence type="ECO:0000256" key="2">
    <source>
        <dbReference type="ARBA" id="ARBA00004583"/>
    </source>
</evidence>
<dbReference type="GO" id="GO:0003756">
    <property type="term" value="F:protein disulfide isomerase activity"/>
    <property type="evidence" value="ECO:0007669"/>
    <property type="project" value="UniProtKB-ARBA"/>
</dbReference>
<evidence type="ECO:0000256" key="7">
    <source>
        <dbReference type="ARBA" id="ARBA00022692"/>
    </source>
</evidence>
<evidence type="ECO:0000256" key="12">
    <source>
        <dbReference type="ARBA" id="ARBA00023128"/>
    </source>
</evidence>
<dbReference type="FunFam" id="3.40.30.10:FF:000117">
    <property type="entry name" value="thioredoxin-related transmembrane protein 1"/>
    <property type="match status" value="1"/>
</dbReference>
<keyword evidence="5" id="KW-0964">Secreted</keyword>
<dbReference type="PROSITE" id="PS00194">
    <property type="entry name" value="THIOREDOXIN_1"/>
    <property type="match status" value="1"/>
</dbReference>
<keyword evidence="13 24" id="KW-0472">Membrane</keyword>
<evidence type="ECO:0000256" key="18">
    <source>
        <dbReference type="ARBA" id="ARBA00023288"/>
    </source>
</evidence>
<dbReference type="InterPro" id="IPR013766">
    <property type="entry name" value="Thioredoxin_domain"/>
</dbReference>
<dbReference type="GO" id="GO:0031966">
    <property type="term" value="C:mitochondrial membrane"/>
    <property type="evidence" value="ECO:0007669"/>
    <property type="project" value="UniProtKB-SubCell"/>
</dbReference>
<gene>
    <name evidence="26" type="ORF">X975_08278</name>
</gene>
<dbReference type="Proteomes" id="UP000054359">
    <property type="component" value="Unassembled WGS sequence"/>
</dbReference>
<evidence type="ECO:0000256" key="5">
    <source>
        <dbReference type="ARBA" id="ARBA00022525"/>
    </source>
</evidence>
<evidence type="ECO:0000256" key="8">
    <source>
        <dbReference type="ARBA" id="ARBA00022729"/>
    </source>
</evidence>
<feature type="transmembrane region" description="Helical" evidence="24">
    <location>
        <begin position="178"/>
        <end position="204"/>
    </location>
</feature>
<evidence type="ECO:0000256" key="14">
    <source>
        <dbReference type="ARBA" id="ARBA00023139"/>
    </source>
</evidence>
<keyword evidence="7 24" id="KW-0812">Transmembrane</keyword>
<evidence type="ECO:0000256" key="4">
    <source>
        <dbReference type="ARBA" id="ARBA00022448"/>
    </source>
</evidence>
<evidence type="ECO:0000256" key="22">
    <source>
        <dbReference type="ARBA" id="ARBA00076905"/>
    </source>
</evidence>
<keyword evidence="27" id="KW-1185">Reference proteome</keyword>
<evidence type="ECO:0000256" key="17">
    <source>
        <dbReference type="ARBA" id="ARBA00023284"/>
    </source>
</evidence>
<feature type="domain" description="Thioredoxin" evidence="25">
    <location>
        <begin position="12"/>
        <end position="129"/>
    </location>
</feature>